<name>A0A210PRA9_MIZYE</name>
<evidence type="ECO:0000313" key="1">
    <source>
        <dbReference type="EMBL" id="OWF39018.1"/>
    </source>
</evidence>
<comment type="caution">
    <text evidence="1">The sequence shown here is derived from an EMBL/GenBank/DDBJ whole genome shotgun (WGS) entry which is preliminary data.</text>
</comment>
<organism evidence="1 2">
    <name type="scientific">Mizuhopecten yessoensis</name>
    <name type="common">Japanese scallop</name>
    <name type="synonym">Patinopecten yessoensis</name>
    <dbReference type="NCBI Taxonomy" id="6573"/>
    <lineage>
        <taxon>Eukaryota</taxon>
        <taxon>Metazoa</taxon>
        <taxon>Spiralia</taxon>
        <taxon>Lophotrochozoa</taxon>
        <taxon>Mollusca</taxon>
        <taxon>Bivalvia</taxon>
        <taxon>Autobranchia</taxon>
        <taxon>Pteriomorphia</taxon>
        <taxon>Pectinida</taxon>
        <taxon>Pectinoidea</taxon>
        <taxon>Pectinidae</taxon>
        <taxon>Mizuhopecten</taxon>
    </lineage>
</organism>
<evidence type="ECO:0000313" key="2">
    <source>
        <dbReference type="Proteomes" id="UP000242188"/>
    </source>
</evidence>
<gene>
    <name evidence="1" type="ORF">KP79_PYT15123</name>
</gene>
<sequence>MAENMCTVGIGKLRKVALAYLQDVLQNVYNVRVKIDSQTKPFQSERELPVRTVVDFSTVKDHVCERLKYIFPGQDKCQNSFWEICESMIETKKVNSIMSQVEKAGEDATKVIQSWGVENELYVGMIPTPRGESLFEATIDDDNNRVYFHWDKEALPKDYMAAVTKMAQVLREKRRQPTPVEYFAFQLAYYNLSHGSQGRHHNARGLGTPGFRPTTQTYMSLTDPGEGHVLGTTRFNEWMEGAIVHVEHLERPRNLPRENIESYRIPSMLDFSKVRLHVGSSAPTTYFVGRRVKDSGNFDEDFLKLVNITAASATAAFYQGAAECKVSMEGLSTSQAVHYMQALRGQVQRNRKQFLSAAWNLNQVIKDDYDQCSVCSLKERMAIAIRAIEITSIGGFDKITWDGASDTYPSKCIMYQLTFEEALTIVHEAHIRGLVTYFSAGFKFNEIKYAVYAGVDGIGIGGAQVLRFMDGQTGMHGPYTEENIPRILESRNEAANSTRGRGVKLLARLDTMYFEGSITKEHDSLREQLFIAVKSVDESRLVQLLEQLKEVVNMPNEENSPMIGRARRLVNSTDPLLKMHTESEEEWTALKKLLTSLIIAKDEEFIAEEYESDPWLVMRKSYRKKQWEDNRCITRQTSFDVTCKSFY</sequence>
<dbReference type="AlphaFoldDB" id="A0A210PRA9"/>
<dbReference type="OrthoDB" id="2134446at2759"/>
<protein>
    <submittedName>
        <fullName evidence="1">Uncharacterized protein</fullName>
    </submittedName>
</protein>
<accession>A0A210PRA9</accession>
<proteinExistence type="predicted"/>
<dbReference type="Proteomes" id="UP000242188">
    <property type="component" value="Unassembled WGS sequence"/>
</dbReference>
<keyword evidence="2" id="KW-1185">Reference proteome</keyword>
<dbReference type="EMBL" id="NEDP02005548">
    <property type="protein sequence ID" value="OWF39018.1"/>
    <property type="molecule type" value="Genomic_DNA"/>
</dbReference>
<reference evidence="1 2" key="1">
    <citation type="journal article" date="2017" name="Nat. Ecol. Evol.">
        <title>Scallop genome provides insights into evolution of bilaterian karyotype and development.</title>
        <authorList>
            <person name="Wang S."/>
            <person name="Zhang J."/>
            <person name="Jiao W."/>
            <person name="Li J."/>
            <person name="Xun X."/>
            <person name="Sun Y."/>
            <person name="Guo X."/>
            <person name="Huan P."/>
            <person name="Dong B."/>
            <person name="Zhang L."/>
            <person name="Hu X."/>
            <person name="Sun X."/>
            <person name="Wang J."/>
            <person name="Zhao C."/>
            <person name="Wang Y."/>
            <person name="Wang D."/>
            <person name="Huang X."/>
            <person name="Wang R."/>
            <person name="Lv J."/>
            <person name="Li Y."/>
            <person name="Zhang Z."/>
            <person name="Liu B."/>
            <person name="Lu W."/>
            <person name="Hui Y."/>
            <person name="Liang J."/>
            <person name="Zhou Z."/>
            <person name="Hou R."/>
            <person name="Li X."/>
            <person name="Liu Y."/>
            <person name="Li H."/>
            <person name="Ning X."/>
            <person name="Lin Y."/>
            <person name="Zhao L."/>
            <person name="Xing Q."/>
            <person name="Dou J."/>
            <person name="Li Y."/>
            <person name="Mao J."/>
            <person name="Guo H."/>
            <person name="Dou H."/>
            <person name="Li T."/>
            <person name="Mu C."/>
            <person name="Jiang W."/>
            <person name="Fu Q."/>
            <person name="Fu X."/>
            <person name="Miao Y."/>
            <person name="Liu J."/>
            <person name="Yu Q."/>
            <person name="Li R."/>
            <person name="Liao H."/>
            <person name="Li X."/>
            <person name="Kong Y."/>
            <person name="Jiang Z."/>
            <person name="Chourrout D."/>
            <person name="Li R."/>
            <person name="Bao Z."/>
        </authorList>
    </citation>
    <scope>NUCLEOTIDE SEQUENCE [LARGE SCALE GENOMIC DNA]</scope>
    <source>
        <strain evidence="1 2">PY_sf001</strain>
    </source>
</reference>